<dbReference type="InParanoid" id="A0A6L2PTT9"/>
<evidence type="ECO:0000256" key="2">
    <source>
        <dbReference type="SAM" id="MobiDB-lite"/>
    </source>
</evidence>
<dbReference type="EMBL" id="BLKM01000498">
    <property type="protein sequence ID" value="GFG34612.1"/>
    <property type="molecule type" value="Genomic_DNA"/>
</dbReference>
<sequence>MKQQAAESEATRRGLERARQEVVRQVTAIAAEKDSLEKEASDISHLINEKLKETLSEERKGVGHYLVDLTRQKKRISQNLIGLEKEVTELKFIARQSATLNNQFKKGMKHLAMCKRKKCSVCAYTKATFGDYAERGSDKKQLLSCFQAPLQDLRNWIRPVPLTSSSVIDKYSTTSEDFDGTDARGARRLSTVSGYSAFLGHSSPFPSTRSEYSFRRAYSSEETETRTSTSSPSPSPSLPMDLTGEMALDVVGGITFPPYISYIDEVSTGSSSKSSSDDSGHGEEFSPFNILSAAAEGPPCHCSFGSPSNIPPMTDTSLTSTSSNMGTGPSLSAAVTGRAFSSDSGFSSELCDTTGVHRSTSTSRGGNKINAANDNTDKSNQGLHRSKWTASFRKLINRVSKR</sequence>
<accession>A0A6L2PTT9</accession>
<dbReference type="AlphaFoldDB" id="A0A6L2PTT9"/>
<feature type="region of interest" description="Disordered" evidence="2">
    <location>
        <begin position="346"/>
        <end position="384"/>
    </location>
</feature>
<gene>
    <name evidence="3" type="ORF">Cfor_01941</name>
</gene>
<feature type="region of interest" description="Disordered" evidence="2">
    <location>
        <begin position="206"/>
        <end position="242"/>
    </location>
</feature>
<feature type="compositionally biased region" description="Polar residues" evidence="2">
    <location>
        <begin position="314"/>
        <end position="330"/>
    </location>
</feature>
<dbReference type="OrthoDB" id="8189755at2759"/>
<dbReference type="Proteomes" id="UP000502823">
    <property type="component" value="Unassembled WGS sequence"/>
</dbReference>
<proteinExistence type="predicted"/>
<keyword evidence="1" id="KW-0175">Coiled coil</keyword>
<keyword evidence="4" id="KW-1185">Reference proteome</keyword>
<evidence type="ECO:0000313" key="4">
    <source>
        <dbReference type="Proteomes" id="UP000502823"/>
    </source>
</evidence>
<evidence type="ECO:0000256" key="1">
    <source>
        <dbReference type="SAM" id="Coils"/>
    </source>
</evidence>
<evidence type="ECO:0000313" key="3">
    <source>
        <dbReference type="EMBL" id="GFG34612.1"/>
    </source>
</evidence>
<comment type="caution">
    <text evidence="3">The sequence shown here is derived from an EMBL/GenBank/DDBJ whole genome shotgun (WGS) entry which is preliminary data.</text>
</comment>
<protein>
    <submittedName>
        <fullName evidence="3">Uncharacterized protein</fullName>
    </submittedName>
</protein>
<organism evidence="3 4">
    <name type="scientific">Coptotermes formosanus</name>
    <name type="common">Formosan subterranean termite</name>
    <dbReference type="NCBI Taxonomy" id="36987"/>
    <lineage>
        <taxon>Eukaryota</taxon>
        <taxon>Metazoa</taxon>
        <taxon>Ecdysozoa</taxon>
        <taxon>Arthropoda</taxon>
        <taxon>Hexapoda</taxon>
        <taxon>Insecta</taxon>
        <taxon>Pterygota</taxon>
        <taxon>Neoptera</taxon>
        <taxon>Polyneoptera</taxon>
        <taxon>Dictyoptera</taxon>
        <taxon>Blattodea</taxon>
        <taxon>Blattoidea</taxon>
        <taxon>Termitoidae</taxon>
        <taxon>Rhinotermitidae</taxon>
        <taxon>Coptotermes</taxon>
    </lineage>
</organism>
<feature type="compositionally biased region" description="Polar residues" evidence="2">
    <location>
        <begin position="346"/>
        <end position="383"/>
    </location>
</feature>
<feature type="region of interest" description="Disordered" evidence="2">
    <location>
        <begin position="303"/>
        <end position="330"/>
    </location>
</feature>
<name>A0A6L2PTT9_COPFO</name>
<feature type="coiled-coil region" evidence="1">
    <location>
        <begin position="1"/>
        <end position="39"/>
    </location>
</feature>
<reference evidence="4" key="1">
    <citation type="submission" date="2020-01" db="EMBL/GenBank/DDBJ databases">
        <title>Draft genome sequence of the Termite Coptotermes fromosanus.</title>
        <authorList>
            <person name="Itakura S."/>
            <person name="Yosikawa Y."/>
            <person name="Umezawa K."/>
        </authorList>
    </citation>
    <scope>NUCLEOTIDE SEQUENCE [LARGE SCALE GENOMIC DNA]</scope>
</reference>